<dbReference type="SUPFAM" id="SSF49417">
    <property type="entry name" value="p53-like transcription factors"/>
    <property type="match status" value="1"/>
</dbReference>
<evidence type="ECO:0000256" key="10">
    <source>
        <dbReference type="ARBA" id="ARBA00023242"/>
    </source>
</evidence>
<keyword evidence="3" id="KW-0053">Apoptosis</keyword>
<comment type="similarity">
    <text evidence="2">Belongs to the p53 family.</text>
</comment>
<evidence type="ECO:0000256" key="14">
    <source>
        <dbReference type="SAM" id="MobiDB-lite"/>
    </source>
</evidence>
<dbReference type="EMBL" id="OE179587">
    <property type="protein sequence ID" value="CAD7569206.1"/>
    <property type="molecule type" value="Genomic_DNA"/>
</dbReference>
<dbReference type="GO" id="GO:0005634">
    <property type="term" value="C:nucleus"/>
    <property type="evidence" value="ECO:0007669"/>
    <property type="project" value="UniProtKB-SubCell"/>
</dbReference>
<evidence type="ECO:0000256" key="13">
    <source>
        <dbReference type="PIRSR" id="PIRSR602117-3"/>
    </source>
</evidence>
<feature type="binding site" evidence="11">
    <location>
        <position position="235"/>
    </location>
    <ligand>
        <name>Zn(2+)</name>
        <dbReference type="ChEBI" id="CHEBI:29105"/>
    </ligand>
</feature>
<accession>A0A7R9IYA8</accession>
<dbReference type="GO" id="GO:0000978">
    <property type="term" value="F:RNA polymerase II cis-regulatory region sequence-specific DNA binding"/>
    <property type="evidence" value="ECO:0007669"/>
    <property type="project" value="TreeGrafter"/>
</dbReference>
<organism evidence="16">
    <name type="scientific">Timema californicum</name>
    <name type="common">California timema</name>
    <name type="synonym">Walking stick</name>
    <dbReference type="NCBI Taxonomy" id="61474"/>
    <lineage>
        <taxon>Eukaryota</taxon>
        <taxon>Metazoa</taxon>
        <taxon>Ecdysozoa</taxon>
        <taxon>Arthropoda</taxon>
        <taxon>Hexapoda</taxon>
        <taxon>Insecta</taxon>
        <taxon>Pterygota</taxon>
        <taxon>Neoptera</taxon>
        <taxon>Polyneoptera</taxon>
        <taxon>Phasmatodea</taxon>
        <taxon>Timematodea</taxon>
        <taxon>Timematoidea</taxon>
        <taxon>Timematidae</taxon>
        <taxon>Timema</taxon>
    </lineage>
</organism>
<dbReference type="CDD" id="cd08367">
    <property type="entry name" value="P53"/>
    <property type="match status" value="1"/>
</dbReference>
<feature type="cross-link" description="Glycyl lysine isopeptide (Lys-Gly) (interchain with G-Cter in ubiquitin)" evidence="13">
    <location>
        <position position="387"/>
    </location>
</feature>
<dbReference type="InterPro" id="IPR002117">
    <property type="entry name" value="p53_tumour_suppressor"/>
</dbReference>
<keyword evidence="5 11" id="KW-0862">Zinc</keyword>
<dbReference type="GO" id="GO:0000981">
    <property type="term" value="F:DNA-binding transcription factor activity, RNA polymerase II-specific"/>
    <property type="evidence" value="ECO:0007669"/>
    <property type="project" value="TreeGrafter"/>
</dbReference>
<protein>
    <submittedName>
        <fullName evidence="16">(California timema) hypothetical protein</fullName>
    </submittedName>
</protein>
<keyword evidence="7" id="KW-0238">DNA-binding</keyword>
<evidence type="ECO:0000256" key="8">
    <source>
        <dbReference type="ARBA" id="ARBA00023159"/>
    </source>
</evidence>
<comment type="subcellular location">
    <subcellularLocation>
        <location evidence="1">Nucleus</location>
    </subcellularLocation>
</comment>
<dbReference type="PANTHER" id="PTHR11447">
    <property type="entry name" value="CELLULAR TUMOR ANTIGEN P53"/>
    <property type="match status" value="1"/>
</dbReference>
<feature type="region of interest" description="Disordered" evidence="14">
    <location>
        <begin position="386"/>
        <end position="406"/>
    </location>
</feature>
<name>A0A7R9IYA8_TIMCA</name>
<sequence>MGTVEQTQSTASYYPFGLYALSTNYSNGLGIGKVELGEVNPHLRGGRVENHLGKTTPSSPDRDSNLDLPVLSSRAQHEKRVSQLRQRGGMTQFSSQNIILKEEEYQEIINDIGREAMGQEFFNLFDQPPTLPESNHSLEVAVSTSSSSSSPTGCLPCNQAWPGPHKFELLLNSSLAKRSDWVYLLETNKLFVNIDKSVPVQVKLESFIPELYLRALPVFVRDDDLKDSVRRCFIHVAANNPANKVHPTEIRTSISSSLAEELHTTSALANYATEAGYENILDHVIRCKDPSAVYDYNTSSGRYSVVVPVRFPSSGTDTVTMLYTFMCKTSCIGGMNRRPIEVIFTLEYEESAVPNWGGTVVGRSSLNVRVCSCPKRDSAKEEKDLAKAAESGDPSQSSCKRVTDSNTARLSLKRKKESDTTLLMCLTKDAKMFAAMMHSYYKFRDDSQSELKRSVTMRLANIMSQP</sequence>
<dbReference type="InterPro" id="IPR012346">
    <property type="entry name" value="p53/RUNT-type_TF_DNA-bd_sf"/>
</dbReference>
<reference evidence="16" key="1">
    <citation type="submission" date="2020-11" db="EMBL/GenBank/DDBJ databases">
        <authorList>
            <person name="Tran Van P."/>
        </authorList>
    </citation>
    <scope>NUCLEOTIDE SEQUENCE</scope>
</reference>
<keyword evidence="4 11" id="KW-0479">Metal-binding</keyword>
<gene>
    <name evidence="16" type="ORF">TCMB3V08_LOCUS1950</name>
</gene>
<keyword evidence="6" id="KW-0805">Transcription regulation</keyword>
<dbReference type="PANTHER" id="PTHR11447:SF16">
    <property type="entry name" value="P53 PROTEIN LONG FORM VARIANT 1"/>
    <property type="match status" value="1"/>
</dbReference>
<dbReference type="GO" id="GO:0006915">
    <property type="term" value="P:apoptotic process"/>
    <property type="evidence" value="ECO:0007669"/>
    <property type="project" value="UniProtKB-KW"/>
</dbReference>
<evidence type="ECO:0000256" key="7">
    <source>
        <dbReference type="ARBA" id="ARBA00023125"/>
    </source>
</evidence>
<evidence type="ECO:0000256" key="12">
    <source>
        <dbReference type="PIRSR" id="PIRSR602117-2"/>
    </source>
</evidence>
<keyword evidence="9" id="KW-0804">Transcription</keyword>
<comment type="cofactor">
    <cofactor evidence="11">
        <name>Zn(2+)</name>
        <dbReference type="ChEBI" id="CHEBI:29105"/>
    </cofactor>
    <text evidence="11">Binds 1 zinc ion per subunit.</text>
</comment>
<evidence type="ECO:0000256" key="5">
    <source>
        <dbReference type="ARBA" id="ARBA00022833"/>
    </source>
</evidence>
<dbReference type="Pfam" id="PF00870">
    <property type="entry name" value="P53"/>
    <property type="match status" value="2"/>
</dbReference>
<evidence type="ECO:0000256" key="11">
    <source>
        <dbReference type="PIRSR" id="PIRSR602117-1"/>
    </source>
</evidence>
<proteinExistence type="inferred from homology"/>
<evidence type="ECO:0000256" key="1">
    <source>
        <dbReference type="ARBA" id="ARBA00004123"/>
    </source>
</evidence>
<keyword evidence="10" id="KW-0539">Nucleus</keyword>
<feature type="binding site" evidence="11">
    <location>
        <position position="232"/>
    </location>
    <ligand>
        <name>Zn(2+)</name>
        <dbReference type="ChEBI" id="CHEBI:29105"/>
    </ligand>
</feature>
<feature type="binding site" evidence="11">
    <location>
        <position position="331"/>
    </location>
    <ligand>
        <name>Zn(2+)</name>
        <dbReference type="ChEBI" id="CHEBI:29105"/>
    </ligand>
</feature>
<dbReference type="GO" id="GO:0046872">
    <property type="term" value="F:metal ion binding"/>
    <property type="evidence" value="ECO:0007669"/>
    <property type="project" value="UniProtKB-KW"/>
</dbReference>
<dbReference type="InterPro" id="IPR008967">
    <property type="entry name" value="p53-like_TF_DNA-bd_sf"/>
</dbReference>
<evidence type="ECO:0000256" key="9">
    <source>
        <dbReference type="ARBA" id="ARBA00023163"/>
    </source>
</evidence>
<evidence type="ECO:0000256" key="4">
    <source>
        <dbReference type="ARBA" id="ARBA00022723"/>
    </source>
</evidence>
<evidence type="ECO:0000256" key="2">
    <source>
        <dbReference type="ARBA" id="ARBA00006167"/>
    </source>
</evidence>
<feature type="region of interest" description="Disordered" evidence="14">
    <location>
        <begin position="45"/>
        <end position="67"/>
    </location>
</feature>
<dbReference type="AlphaFoldDB" id="A0A7R9IYA8"/>
<evidence type="ECO:0000259" key="15">
    <source>
        <dbReference type="Pfam" id="PF00870"/>
    </source>
</evidence>
<evidence type="ECO:0000256" key="3">
    <source>
        <dbReference type="ARBA" id="ARBA00022703"/>
    </source>
</evidence>
<feature type="compositionally biased region" description="Polar residues" evidence="14">
    <location>
        <begin position="393"/>
        <end position="406"/>
    </location>
</feature>
<keyword evidence="8" id="KW-0010">Activator</keyword>
<evidence type="ECO:0000313" key="16">
    <source>
        <dbReference type="EMBL" id="CAD7569206.1"/>
    </source>
</evidence>
<feature type="domain" description="p53 DNA-binding" evidence="15">
    <location>
        <begin position="278"/>
        <end position="384"/>
    </location>
</feature>
<dbReference type="Gene3D" id="2.60.40.720">
    <property type="match status" value="1"/>
</dbReference>
<feature type="site" description="Interaction with DNA" evidence="12">
    <location>
        <position position="177"/>
    </location>
</feature>
<evidence type="ECO:0000256" key="6">
    <source>
        <dbReference type="ARBA" id="ARBA00023015"/>
    </source>
</evidence>
<feature type="domain" description="p53 DNA-binding" evidence="15">
    <location>
        <begin position="158"/>
        <end position="246"/>
    </location>
</feature>
<feature type="binding site" evidence="11">
    <location>
        <position position="327"/>
    </location>
    <ligand>
        <name>Zn(2+)</name>
        <dbReference type="ChEBI" id="CHEBI:29105"/>
    </ligand>
</feature>
<dbReference type="InterPro" id="IPR011615">
    <property type="entry name" value="p53_DNA-bd"/>
</dbReference>